<dbReference type="PANTHER" id="PTHR36115:SF6">
    <property type="entry name" value="PROLINE-RICH ANTIGEN HOMOLOG"/>
    <property type="match status" value="1"/>
</dbReference>
<evidence type="ECO:0000256" key="2">
    <source>
        <dbReference type="SAM" id="Phobius"/>
    </source>
</evidence>
<sequence>MDRKDLGSWLGGPPQHHSEAWPGKRLGRPVDGPGSVARFGRRVAALCIDWALSMLVSFLFFGGDPIANLAVFAATQAVFVGVTGHSIGHRTLGMQVQRMDGTAARPLDGLVRTLLLCLVVPPLVADADQRGLHDRAAKTILVRI</sequence>
<accession>A0ABV4UIK9</accession>
<evidence type="ECO:0000313" key="4">
    <source>
        <dbReference type="Proteomes" id="UP001575652"/>
    </source>
</evidence>
<keyword evidence="2" id="KW-1133">Transmembrane helix</keyword>
<gene>
    <name evidence="3" type="ORF">ACETWP_02020</name>
</gene>
<organism evidence="3 4">
    <name type="scientific">Arthrobacter halodurans</name>
    <dbReference type="NCBI Taxonomy" id="516699"/>
    <lineage>
        <taxon>Bacteria</taxon>
        <taxon>Bacillati</taxon>
        <taxon>Actinomycetota</taxon>
        <taxon>Actinomycetes</taxon>
        <taxon>Micrococcales</taxon>
        <taxon>Micrococcaceae</taxon>
        <taxon>Arthrobacter</taxon>
    </lineage>
</organism>
<evidence type="ECO:0000256" key="1">
    <source>
        <dbReference type="SAM" id="MobiDB-lite"/>
    </source>
</evidence>
<name>A0ABV4UIK9_9MICC</name>
<feature type="transmembrane region" description="Helical" evidence="2">
    <location>
        <begin position="43"/>
        <end position="63"/>
    </location>
</feature>
<protein>
    <submittedName>
        <fullName evidence="3">RDD family protein</fullName>
    </submittedName>
</protein>
<comment type="caution">
    <text evidence="3">The sequence shown here is derived from an EMBL/GenBank/DDBJ whole genome shotgun (WGS) entry which is preliminary data.</text>
</comment>
<keyword evidence="2" id="KW-0812">Transmembrane</keyword>
<dbReference type="InterPro" id="IPR051791">
    <property type="entry name" value="Pra-immunoreactive"/>
</dbReference>
<feature type="region of interest" description="Disordered" evidence="1">
    <location>
        <begin position="1"/>
        <end position="27"/>
    </location>
</feature>
<keyword evidence="4" id="KW-1185">Reference proteome</keyword>
<evidence type="ECO:0000313" key="3">
    <source>
        <dbReference type="EMBL" id="MFB0833352.1"/>
    </source>
</evidence>
<dbReference type="Proteomes" id="UP001575652">
    <property type="component" value="Unassembled WGS sequence"/>
</dbReference>
<reference evidence="3 4" key="1">
    <citation type="submission" date="2024-09" db="EMBL/GenBank/DDBJ databases">
        <authorList>
            <person name="Salinas-Garcia M.A."/>
            <person name="Prieme A."/>
        </authorList>
    </citation>
    <scope>NUCLEOTIDE SEQUENCE [LARGE SCALE GENOMIC DNA]</scope>
    <source>
        <strain evidence="3 4">DSM 21081</strain>
    </source>
</reference>
<feature type="transmembrane region" description="Helical" evidence="2">
    <location>
        <begin position="69"/>
        <end position="88"/>
    </location>
</feature>
<keyword evidence="2" id="KW-0472">Membrane</keyword>
<dbReference type="PIRSF" id="PIRSF021697">
    <property type="entry name" value="UCP021697"/>
    <property type="match status" value="1"/>
</dbReference>
<dbReference type="RefSeq" id="WP_373970509.1">
    <property type="nucleotide sequence ID" value="NZ_JBHDLJ010000001.1"/>
</dbReference>
<proteinExistence type="predicted"/>
<dbReference type="InterPro" id="IPR016795">
    <property type="entry name" value="UCP021697"/>
</dbReference>
<dbReference type="PANTHER" id="PTHR36115">
    <property type="entry name" value="PROLINE-RICH ANTIGEN HOMOLOG-RELATED"/>
    <property type="match status" value="1"/>
</dbReference>
<dbReference type="EMBL" id="JBHDLJ010000001">
    <property type="protein sequence ID" value="MFB0833352.1"/>
    <property type="molecule type" value="Genomic_DNA"/>
</dbReference>